<dbReference type="PRINTS" id="PR00105">
    <property type="entry name" value="C5METTRFRASE"/>
</dbReference>
<feature type="active site" evidence="7">
    <location>
        <position position="80"/>
    </location>
</feature>
<dbReference type="SUPFAM" id="SSF53335">
    <property type="entry name" value="S-adenosyl-L-methionine-dependent methyltransferases"/>
    <property type="match status" value="1"/>
</dbReference>
<dbReference type="PANTHER" id="PTHR10629">
    <property type="entry name" value="CYTOSINE-SPECIFIC METHYLTRANSFERASE"/>
    <property type="match status" value="1"/>
</dbReference>
<dbReference type="GO" id="GO:0003886">
    <property type="term" value="F:DNA (cytosine-5-)-methyltransferase activity"/>
    <property type="evidence" value="ECO:0007669"/>
    <property type="project" value="UniProtKB-EC"/>
</dbReference>
<dbReference type="Gene3D" id="3.90.120.10">
    <property type="entry name" value="DNA Methylase, subunit A, domain 2"/>
    <property type="match status" value="1"/>
</dbReference>
<evidence type="ECO:0000256" key="2">
    <source>
        <dbReference type="ARBA" id="ARBA00022603"/>
    </source>
</evidence>
<evidence type="ECO:0000313" key="11">
    <source>
        <dbReference type="EMBL" id="SUD61221.1"/>
    </source>
</evidence>
<dbReference type="Gene3D" id="3.40.50.150">
    <property type="entry name" value="Vaccinia Virus protein VP39"/>
    <property type="match status" value="1"/>
</dbReference>
<dbReference type="PANTHER" id="PTHR10629:SF52">
    <property type="entry name" value="DNA (CYTOSINE-5)-METHYLTRANSFERASE 1"/>
    <property type="match status" value="1"/>
</dbReference>
<keyword evidence="3 7" id="KW-0808">Transferase</keyword>
<dbReference type="InterPro" id="IPR029063">
    <property type="entry name" value="SAM-dependent_MTases_sf"/>
</dbReference>
<dbReference type="GO" id="GO:0009307">
    <property type="term" value="P:DNA restriction-modification system"/>
    <property type="evidence" value="ECO:0007669"/>
    <property type="project" value="UniProtKB-KW"/>
</dbReference>
<proteinExistence type="inferred from homology"/>
<dbReference type="EMBL" id="JAOEET010000003">
    <property type="protein sequence ID" value="MDH0565953.1"/>
    <property type="molecule type" value="Genomic_DNA"/>
</dbReference>
<reference evidence="9" key="2">
    <citation type="submission" date="2022-09" db="EMBL/GenBank/DDBJ databases">
        <title>Intensive care unit water sources are persistently colonized with multi-drug resistant bacteria and are the site of extensive horizontal gene transfer of antibiotic resistance genes.</title>
        <authorList>
            <person name="Diorio-Toth L."/>
        </authorList>
    </citation>
    <scope>NUCLEOTIDE SEQUENCE</scope>
    <source>
        <strain evidence="10">GD03704</strain>
        <strain evidence="9">GD04000</strain>
    </source>
</reference>
<dbReference type="PROSITE" id="PS51679">
    <property type="entry name" value="SAM_MT_C5"/>
    <property type="match status" value="1"/>
</dbReference>
<dbReference type="Pfam" id="PF00145">
    <property type="entry name" value="DNA_methylase"/>
    <property type="match status" value="1"/>
</dbReference>
<dbReference type="RefSeq" id="WP_084342366.1">
    <property type="nucleotide sequence ID" value="NZ_CP104579.1"/>
</dbReference>
<comment type="similarity">
    <text evidence="7 8">Belongs to the class I-like SAM-binding methyltransferase superfamily. C5-methyltransferase family.</text>
</comment>
<accession>A0A379KAP7</accession>
<evidence type="ECO:0000313" key="9">
    <source>
        <dbReference type="EMBL" id="MDH0565953.1"/>
    </source>
</evidence>
<dbReference type="NCBIfam" id="TIGR00675">
    <property type="entry name" value="dcm"/>
    <property type="match status" value="1"/>
</dbReference>
<dbReference type="Proteomes" id="UP001159292">
    <property type="component" value="Unassembled WGS sequence"/>
</dbReference>
<dbReference type="EC" id="2.1.1.37" evidence="1"/>
<dbReference type="Proteomes" id="UP001161697">
    <property type="component" value="Unassembled WGS sequence"/>
</dbReference>
<dbReference type="REBASE" id="414093">
    <property type="entry name" value="M.Pol10860ORF3600P"/>
</dbReference>
<dbReference type="EMBL" id="JAOCJE010000001">
    <property type="protein sequence ID" value="MDH1340431.1"/>
    <property type="molecule type" value="Genomic_DNA"/>
</dbReference>
<dbReference type="EMBL" id="UGUW01000004">
    <property type="protein sequence ID" value="SUD61221.1"/>
    <property type="molecule type" value="Genomic_DNA"/>
</dbReference>
<evidence type="ECO:0000313" key="12">
    <source>
        <dbReference type="Proteomes" id="UP000254084"/>
    </source>
</evidence>
<dbReference type="Proteomes" id="UP000254084">
    <property type="component" value="Unassembled WGS sequence"/>
</dbReference>
<dbReference type="GO" id="GO:0044027">
    <property type="term" value="P:negative regulation of gene expression via chromosomal CpG island methylation"/>
    <property type="evidence" value="ECO:0007669"/>
    <property type="project" value="TreeGrafter"/>
</dbReference>
<dbReference type="InterPro" id="IPR001525">
    <property type="entry name" value="C5_MeTfrase"/>
</dbReference>
<keyword evidence="2 7" id="KW-0489">Methyltransferase</keyword>
<keyword evidence="4 7" id="KW-0949">S-adenosyl-L-methionine</keyword>
<protein>
    <recommendedName>
        <fullName evidence="1">DNA (cytosine-5-)-methyltransferase</fullName>
        <ecNumber evidence="1">2.1.1.37</ecNumber>
    </recommendedName>
</protein>
<evidence type="ECO:0000313" key="10">
    <source>
        <dbReference type="EMBL" id="MDH1340431.1"/>
    </source>
</evidence>
<gene>
    <name evidence="11" type="primary">bspRIM_2</name>
    <name evidence="10" type="ORF">N5J11_14580</name>
    <name evidence="9" type="ORF">N7671_01455</name>
    <name evidence="11" type="ORF">NCTC10860_03600</name>
</gene>
<name>A0A379KAP7_ECTOL</name>
<dbReference type="PROSITE" id="PS00095">
    <property type="entry name" value="C5_MTASE_2"/>
    <property type="match status" value="1"/>
</dbReference>
<organism evidence="11 12">
    <name type="scientific">Ectopseudomonas oleovorans</name>
    <name type="common">Pseudomonas oleovorans</name>
    <dbReference type="NCBI Taxonomy" id="301"/>
    <lineage>
        <taxon>Bacteria</taxon>
        <taxon>Pseudomonadati</taxon>
        <taxon>Pseudomonadota</taxon>
        <taxon>Gammaproteobacteria</taxon>
        <taxon>Pseudomonadales</taxon>
        <taxon>Pseudomonadaceae</taxon>
        <taxon>Ectopseudomonas</taxon>
    </lineage>
</organism>
<evidence type="ECO:0000256" key="1">
    <source>
        <dbReference type="ARBA" id="ARBA00011975"/>
    </source>
</evidence>
<dbReference type="InterPro" id="IPR050390">
    <property type="entry name" value="C5-Methyltransferase"/>
</dbReference>
<evidence type="ECO:0000256" key="7">
    <source>
        <dbReference type="PROSITE-ProRule" id="PRU01016"/>
    </source>
</evidence>
<evidence type="ECO:0000256" key="5">
    <source>
        <dbReference type="ARBA" id="ARBA00022747"/>
    </source>
</evidence>
<evidence type="ECO:0000256" key="3">
    <source>
        <dbReference type="ARBA" id="ARBA00022679"/>
    </source>
</evidence>
<dbReference type="GO" id="GO:0003677">
    <property type="term" value="F:DNA binding"/>
    <property type="evidence" value="ECO:0007669"/>
    <property type="project" value="TreeGrafter"/>
</dbReference>
<evidence type="ECO:0000256" key="8">
    <source>
        <dbReference type="RuleBase" id="RU000416"/>
    </source>
</evidence>
<dbReference type="AlphaFoldDB" id="A0A379KAP7"/>
<reference evidence="11 12" key="1">
    <citation type="submission" date="2018-06" db="EMBL/GenBank/DDBJ databases">
        <authorList>
            <consortium name="Pathogen Informatics"/>
            <person name="Doyle S."/>
        </authorList>
    </citation>
    <scope>NUCLEOTIDE SEQUENCE [LARGE SCALE GENOMIC DNA]</scope>
    <source>
        <strain evidence="11 12">NCTC10860</strain>
    </source>
</reference>
<evidence type="ECO:0000256" key="6">
    <source>
        <dbReference type="ARBA" id="ARBA00047422"/>
    </source>
</evidence>
<keyword evidence="5" id="KW-0680">Restriction system</keyword>
<dbReference type="InterPro" id="IPR031303">
    <property type="entry name" value="C5_meth_CS"/>
</dbReference>
<sequence length="345" mass="38667">MHIDVFDFFSGCGGTSCGFRDAGLNIKMGLDLDHDSAETFRLNFPSAHFIEADIRSISPSALDFLIDRSSPLLFSGCAPCQPFSKQNRQQHNNDSRLNLLDEFGRFVQHWLPEYVFIENVPGMQKKAAKSKTFNRFTKLLESLGYSYESMVVEAQWYGVPQKRSRLILLASRQHEARLPLPTHGKTGLPYSTVRDWISNLPPLKHGETSSIDRDHFAMKLSDINLERIKATPQGGGREHWPDRLILPCHRGYKGHIDVYGRLSWDKPAVGLTTKCISYSNGRFGHPSQDRAISLREAACLQTFPKTFQFTGSKASKARQVGNAVPPLMAKSVGLSIIKTIKSASQ</sequence>
<comment type="catalytic activity">
    <reaction evidence="6">
        <text>a 2'-deoxycytidine in DNA + S-adenosyl-L-methionine = a 5-methyl-2'-deoxycytidine in DNA + S-adenosyl-L-homocysteine + H(+)</text>
        <dbReference type="Rhea" id="RHEA:13681"/>
        <dbReference type="Rhea" id="RHEA-COMP:11369"/>
        <dbReference type="Rhea" id="RHEA-COMP:11370"/>
        <dbReference type="ChEBI" id="CHEBI:15378"/>
        <dbReference type="ChEBI" id="CHEBI:57856"/>
        <dbReference type="ChEBI" id="CHEBI:59789"/>
        <dbReference type="ChEBI" id="CHEBI:85452"/>
        <dbReference type="ChEBI" id="CHEBI:85454"/>
        <dbReference type="EC" id="2.1.1.37"/>
    </reaction>
</comment>
<evidence type="ECO:0000256" key="4">
    <source>
        <dbReference type="ARBA" id="ARBA00022691"/>
    </source>
</evidence>
<dbReference type="GO" id="GO:0032259">
    <property type="term" value="P:methylation"/>
    <property type="evidence" value="ECO:0007669"/>
    <property type="project" value="UniProtKB-KW"/>
</dbReference>